<sequence length="110" mass="12540">MRKQRSRKSQDFTSRAWTGGSGSALVLEKEMQSEQMDQQGGTKTSFFPLLVLFLFVTLIRLEKGNRWIQSGVTFNYINFFLRTVVHYKTVSAVRAPPSNTTGYDDTPALR</sequence>
<dbReference type="Proteomes" id="UP000793456">
    <property type="component" value="Chromosome IV"/>
</dbReference>
<protein>
    <submittedName>
        <fullName evidence="1">Uncharacterized protein</fullName>
    </submittedName>
</protein>
<organism evidence="1 2">
    <name type="scientific">Larimichthys crocea</name>
    <name type="common">Large yellow croaker</name>
    <name type="synonym">Pseudosciaena crocea</name>
    <dbReference type="NCBI Taxonomy" id="215358"/>
    <lineage>
        <taxon>Eukaryota</taxon>
        <taxon>Metazoa</taxon>
        <taxon>Chordata</taxon>
        <taxon>Craniata</taxon>
        <taxon>Vertebrata</taxon>
        <taxon>Euteleostomi</taxon>
        <taxon>Actinopterygii</taxon>
        <taxon>Neopterygii</taxon>
        <taxon>Teleostei</taxon>
        <taxon>Neoteleostei</taxon>
        <taxon>Acanthomorphata</taxon>
        <taxon>Eupercaria</taxon>
        <taxon>Sciaenidae</taxon>
        <taxon>Larimichthys</taxon>
    </lineage>
</organism>
<name>A0ACD3RK75_LARCR</name>
<dbReference type="EMBL" id="CM011677">
    <property type="protein sequence ID" value="TMS20017.1"/>
    <property type="molecule type" value="Genomic_DNA"/>
</dbReference>
<reference evidence="1" key="1">
    <citation type="submission" date="2018-11" db="EMBL/GenBank/DDBJ databases">
        <title>The sequence and de novo assembly of Larimichthys crocea genome using PacBio and Hi-C technologies.</title>
        <authorList>
            <person name="Xu P."/>
            <person name="Chen B."/>
            <person name="Zhou Z."/>
            <person name="Ke Q."/>
            <person name="Wu Y."/>
            <person name="Bai H."/>
            <person name="Pu F."/>
        </authorList>
    </citation>
    <scope>NUCLEOTIDE SEQUENCE</scope>
    <source>
        <tissue evidence="1">Muscle</tissue>
    </source>
</reference>
<gene>
    <name evidence="1" type="ORF">E3U43_006510</name>
</gene>
<proteinExistence type="predicted"/>
<evidence type="ECO:0000313" key="1">
    <source>
        <dbReference type="EMBL" id="TMS20017.1"/>
    </source>
</evidence>
<accession>A0ACD3RK75</accession>
<keyword evidence="2" id="KW-1185">Reference proteome</keyword>
<evidence type="ECO:0000313" key="2">
    <source>
        <dbReference type="Proteomes" id="UP000793456"/>
    </source>
</evidence>
<comment type="caution">
    <text evidence="1">The sequence shown here is derived from an EMBL/GenBank/DDBJ whole genome shotgun (WGS) entry which is preliminary data.</text>
</comment>